<dbReference type="STRING" id="561061.SAMN05660862_2434"/>
<dbReference type="InterPro" id="IPR004358">
    <property type="entry name" value="Sig_transdc_His_kin-like_C"/>
</dbReference>
<sequence>MLTKIRILLLILTLTLIGTAVTIHFTITDDDMLALDANKLTHRIHQFEDRIDEIWADSLSLKTFQNVEKYPVQVADLTQKLTQEFIFLFIYKNHQLVHWSNNIYVPVTDLGLKNKTSFAQSENRSFLLKKIDLKNNISVVALVPIKRNFDTTNEYLTNSFTSNIDVKNIDIALYDDNTNIRNIYSKANDYLFSIKLIDGKKDNIYIHLQFICWLTALICILILSNSICIHIAKQGRGWLAAILFLSVILFVRYIDLKTNWLSIHSSLELFDPKYYAYNEFLPNLWSYLITTAVIFWYICFLRIIQDNISVREHLRNKVSATFISLLAILSVYFWGYVMYHYLGTLLTHSPFYENDFTKILNLGSYGWLTIMIMCFNITSLVLYIDSIAQLIKYFNKEITAILNIQLICIVISLIACALLDLNILFCILFGVLILLRTYRTYKFSLPYKLSIFIVSVLLLSSISVVSYDYYNTIRKKEGMKLAVTHLLAEDDTNAVSLFMDFEKELKEDHKLATLLSFNDTISDAHFIEDYIRTRYLNGYLSKFEFKAYFYNNEGIPLDHYGIDKANEYREKVIKNAIKIPYTDNFYRLKSELGSLEYFTHITIPYLNSPDKVFNVYVNLKNLSFGTLIPYPEILSDNRVMNKQFDQFQGNSYAFYKDGGLVTQYGNFDYPNNDRKTTKKLNKFTQIKDNSNYIHLAYKPDQYTTIIFSKMKPSVWDYLALGSIVFIFLLCFFCIFNLLSYTIRTLSSTQFKWKRIRYQLRQVFNNIQYSTRIQSLVILSVLLGILISGGIAFVSINRQLESNQTTNRLREIAEITKKIENTVAGMKDFGESDLIQILKDVSTTSISNFNLFDKRGKLMYSTQPRIFDLNLISSYINPDALTKLAALRKSVVYEEEQISKFNFAAAYTAIKNEEYKTIAYLNIPYYNTVKEAAASKNLLLNTILNIYTVIIILFGFIAVAVSSKITEPLNIVRAKLAETQLSNKINEPLYWERNDEIGMLIKEYNYMLIKLEESAKQLRDAEREKAWREMAKQVAHEIKNPLTPMKLGIQQLIRSYNEQDPRFTERFDRISTSIIEQIDSLSTIATEFSAFAKLPETNLIKIDILEKIQTTTNLFNSSVNIMITLSNSTNLERIYVLGDNDQFMRSLNNLFKNAIEASKGKKKHKIDIMVDLYNENWVRILIKDNGYGIPEDVIPSIFKPNFTTKSSGTGLGLAFVKQTVTGIGGSIRFITKANSGTTFIITLPIYEEGNG</sequence>
<dbReference type="InterPro" id="IPR036890">
    <property type="entry name" value="HATPase_C_sf"/>
</dbReference>
<dbReference type="SUPFAM" id="SSF55874">
    <property type="entry name" value="ATPase domain of HSP90 chaperone/DNA topoisomerase II/histidine kinase"/>
    <property type="match status" value="1"/>
</dbReference>
<evidence type="ECO:0000256" key="4">
    <source>
        <dbReference type="ARBA" id="ARBA00022679"/>
    </source>
</evidence>
<evidence type="ECO:0000256" key="8">
    <source>
        <dbReference type="ARBA" id="ARBA00023012"/>
    </source>
</evidence>
<dbReference type="Gene3D" id="6.10.340.10">
    <property type="match status" value="1"/>
</dbReference>
<feature type="transmembrane region" description="Helical" evidence="9">
    <location>
        <begin position="404"/>
        <end position="435"/>
    </location>
</feature>
<dbReference type="EMBL" id="FXAU01000004">
    <property type="protein sequence ID" value="SMG34597.1"/>
    <property type="molecule type" value="Genomic_DNA"/>
</dbReference>
<feature type="transmembrane region" description="Helical" evidence="9">
    <location>
        <begin position="362"/>
        <end position="384"/>
    </location>
</feature>
<name>A0A1X7K139_9SPHI</name>
<feature type="transmembrane region" description="Helical" evidence="9">
    <location>
        <begin position="937"/>
        <end position="960"/>
    </location>
</feature>
<feature type="transmembrane region" description="Helical" evidence="9">
    <location>
        <begin position="284"/>
        <end position="301"/>
    </location>
</feature>
<dbReference type="PANTHER" id="PTHR43065:SF46">
    <property type="entry name" value="C4-DICARBOXYLATE TRANSPORT SENSOR PROTEIN DCTB"/>
    <property type="match status" value="1"/>
</dbReference>
<feature type="transmembrane region" description="Helical" evidence="9">
    <location>
        <begin position="322"/>
        <end position="342"/>
    </location>
</feature>
<dbReference type="InterPro" id="IPR036097">
    <property type="entry name" value="HisK_dim/P_sf"/>
</dbReference>
<dbReference type="Pfam" id="PF02518">
    <property type="entry name" value="HATPase_c"/>
    <property type="match status" value="1"/>
</dbReference>
<evidence type="ECO:0000256" key="3">
    <source>
        <dbReference type="ARBA" id="ARBA00022553"/>
    </source>
</evidence>
<feature type="transmembrane region" description="Helical" evidence="9">
    <location>
        <begin position="235"/>
        <end position="254"/>
    </location>
</feature>
<feature type="transmembrane region" description="Helical" evidence="9">
    <location>
        <begin position="772"/>
        <end position="793"/>
    </location>
</feature>
<keyword evidence="9" id="KW-1133">Transmembrane helix</keyword>
<gene>
    <name evidence="11" type="ORF">SAMN05660862_2434</name>
</gene>
<dbReference type="Gene3D" id="3.30.565.10">
    <property type="entry name" value="Histidine kinase-like ATPase, C-terminal domain"/>
    <property type="match status" value="1"/>
</dbReference>
<keyword evidence="9" id="KW-0472">Membrane</keyword>
<dbReference type="OrthoDB" id="9776727at2"/>
<dbReference type="CDD" id="cd00082">
    <property type="entry name" value="HisKA"/>
    <property type="match status" value="1"/>
</dbReference>
<dbReference type="SMART" id="SM00388">
    <property type="entry name" value="HisKA"/>
    <property type="match status" value="1"/>
</dbReference>
<feature type="transmembrane region" description="Helical" evidence="9">
    <location>
        <begin position="447"/>
        <end position="470"/>
    </location>
</feature>
<feature type="transmembrane region" description="Helical" evidence="9">
    <location>
        <begin position="717"/>
        <end position="742"/>
    </location>
</feature>
<evidence type="ECO:0000313" key="12">
    <source>
        <dbReference type="Proteomes" id="UP000192980"/>
    </source>
</evidence>
<reference evidence="11 12" key="1">
    <citation type="submission" date="2017-04" db="EMBL/GenBank/DDBJ databases">
        <authorList>
            <person name="Afonso C.L."/>
            <person name="Miller P.J."/>
            <person name="Scott M.A."/>
            <person name="Spackman E."/>
            <person name="Goraichik I."/>
            <person name="Dimitrov K.M."/>
            <person name="Suarez D.L."/>
            <person name="Swayne D.E."/>
        </authorList>
    </citation>
    <scope>NUCLEOTIDE SEQUENCE [LARGE SCALE GENOMIC DNA]</scope>
    <source>
        <strain evidence="11 12">DSM 22418</strain>
    </source>
</reference>
<dbReference type="InterPro" id="IPR003661">
    <property type="entry name" value="HisK_dim/P_dom"/>
</dbReference>
<dbReference type="Pfam" id="PF00512">
    <property type="entry name" value="HisKA"/>
    <property type="match status" value="1"/>
</dbReference>
<evidence type="ECO:0000256" key="6">
    <source>
        <dbReference type="ARBA" id="ARBA00022777"/>
    </source>
</evidence>
<dbReference type="InterPro" id="IPR005467">
    <property type="entry name" value="His_kinase_dom"/>
</dbReference>
<evidence type="ECO:0000256" key="9">
    <source>
        <dbReference type="SAM" id="Phobius"/>
    </source>
</evidence>
<organism evidence="11 12">
    <name type="scientific">Sphingobacterium psychroaquaticum</name>
    <dbReference type="NCBI Taxonomy" id="561061"/>
    <lineage>
        <taxon>Bacteria</taxon>
        <taxon>Pseudomonadati</taxon>
        <taxon>Bacteroidota</taxon>
        <taxon>Sphingobacteriia</taxon>
        <taxon>Sphingobacteriales</taxon>
        <taxon>Sphingobacteriaceae</taxon>
        <taxon>Sphingobacterium</taxon>
    </lineage>
</organism>
<evidence type="ECO:0000256" key="1">
    <source>
        <dbReference type="ARBA" id="ARBA00000085"/>
    </source>
</evidence>
<dbReference type="Proteomes" id="UP000192980">
    <property type="component" value="Unassembled WGS sequence"/>
</dbReference>
<dbReference type="GO" id="GO:0000155">
    <property type="term" value="F:phosphorelay sensor kinase activity"/>
    <property type="evidence" value="ECO:0007669"/>
    <property type="project" value="InterPro"/>
</dbReference>
<evidence type="ECO:0000313" key="11">
    <source>
        <dbReference type="EMBL" id="SMG34597.1"/>
    </source>
</evidence>
<keyword evidence="7" id="KW-0067">ATP-binding</keyword>
<dbReference type="GO" id="GO:0005524">
    <property type="term" value="F:ATP binding"/>
    <property type="evidence" value="ECO:0007669"/>
    <property type="project" value="UniProtKB-KW"/>
</dbReference>
<feature type="transmembrane region" description="Helical" evidence="9">
    <location>
        <begin position="204"/>
        <end position="223"/>
    </location>
</feature>
<evidence type="ECO:0000256" key="7">
    <source>
        <dbReference type="ARBA" id="ARBA00022840"/>
    </source>
</evidence>
<proteinExistence type="predicted"/>
<keyword evidence="6 11" id="KW-0418">Kinase</keyword>
<dbReference type="Gene3D" id="1.10.287.130">
    <property type="match status" value="1"/>
</dbReference>
<dbReference type="PROSITE" id="PS50109">
    <property type="entry name" value="HIS_KIN"/>
    <property type="match status" value="1"/>
</dbReference>
<keyword evidence="4" id="KW-0808">Transferase</keyword>
<evidence type="ECO:0000256" key="5">
    <source>
        <dbReference type="ARBA" id="ARBA00022741"/>
    </source>
</evidence>
<accession>A0A1X7K139</accession>
<protein>
    <recommendedName>
        <fullName evidence="2">histidine kinase</fullName>
        <ecNumber evidence="2">2.7.13.3</ecNumber>
    </recommendedName>
</protein>
<keyword evidence="5" id="KW-0547">Nucleotide-binding</keyword>
<dbReference type="CDD" id="cd00075">
    <property type="entry name" value="HATPase"/>
    <property type="match status" value="1"/>
</dbReference>
<feature type="domain" description="Histidine kinase" evidence="10">
    <location>
        <begin position="1032"/>
        <end position="1246"/>
    </location>
</feature>
<keyword evidence="12" id="KW-1185">Reference proteome</keyword>
<keyword evidence="3" id="KW-0597">Phosphoprotein</keyword>
<keyword evidence="8" id="KW-0902">Two-component regulatory system</keyword>
<dbReference type="SUPFAM" id="SSF47384">
    <property type="entry name" value="Homodimeric domain of signal transducing histidine kinase"/>
    <property type="match status" value="1"/>
</dbReference>
<dbReference type="RefSeq" id="WP_085473174.1">
    <property type="nucleotide sequence ID" value="NZ_FXAU01000004.1"/>
</dbReference>
<keyword evidence="9" id="KW-0812">Transmembrane</keyword>
<comment type="catalytic activity">
    <reaction evidence="1">
        <text>ATP + protein L-histidine = ADP + protein N-phospho-L-histidine.</text>
        <dbReference type="EC" id="2.7.13.3"/>
    </reaction>
</comment>
<dbReference type="PANTHER" id="PTHR43065">
    <property type="entry name" value="SENSOR HISTIDINE KINASE"/>
    <property type="match status" value="1"/>
</dbReference>
<evidence type="ECO:0000256" key="2">
    <source>
        <dbReference type="ARBA" id="ARBA00012438"/>
    </source>
</evidence>
<dbReference type="InterPro" id="IPR003594">
    <property type="entry name" value="HATPase_dom"/>
</dbReference>
<dbReference type="AlphaFoldDB" id="A0A1X7K139"/>
<dbReference type="SMART" id="SM00387">
    <property type="entry name" value="HATPase_c"/>
    <property type="match status" value="1"/>
</dbReference>
<dbReference type="EC" id="2.7.13.3" evidence="2"/>
<evidence type="ECO:0000259" key="10">
    <source>
        <dbReference type="PROSITE" id="PS50109"/>
    </source>
</evidence>
<dbReference type="PRINTS" id="PR00344">
    <property type="entry name" value="BCTRLSENSOR"/>
</dbReference>